<organism evidence="2 3">
    <name type="scientific">Triticum urartu</name>
    <name type="common">Red wild einkorn</name>
    <name type="synonym">Crithodium urartu</name>
    <dbReference type="NCBI Taxonomy" id="4572"/>
    <lineage>
        <taxon>Eukaryota</taxon>
        <taxon>Viridiplantae</taxon>
        <taxon>Streptophyta</taxon>
        <taxon>Embryophyta</taxon>
        <taxon>Tracheophyta</taxon>
        <taxon>Spermatophyta</taxon>
        <taxon>Magnoliopsida</taxon>
        <taxon>Liliopsida</taxon>
        <taxon>Poales</taxon>
        <taxon>Poaceae</taxon>
        <taxon>BOP clade</taxon>
        <taxon>Pooideae</taxon>
        <taxon>Triticodae</taxon>
        <taxon>Triticeae</taxon>
        <taxon>Triticinae</taxon>
        <taxon>Triticum</taxon>
    </lineage>
</organism>
<evidence type="ECO:0008006" key="4">
    <source>
        <dbReference type="Google" id="ProtNLM"/>
    </source>
</evidence>
<reference evidence="2" key="2">
    <citation type="submission" date="2018-03" db="EMBL/GenBank/DDBJ databases">
        <title>The Triticum urartu genome reveals the dynamic nature of wheat genome evolution.</title>
        <authorList>
            <person name="Ling H."/>
            <person name="Ma B."/>
            <person name="Shi X."/>
            <person name="Liu H."/>
            <person name="Dong L."/>
            <person name="Sun H."/>
            <person name="Cao Y."/>
            <person name="Gao Q."/>
            <person name="Zheng S."/>
            <person name="Li Y."/>
            <person name="Yu Y."/>
            <person name="Du H."/>
            <person name="Qi M."/>
            <person name="Li Y."/>
            <person name="Yu H."/>
            <person name="Cui Y."/>
            <person name="Wang N."/>
            <person name="Chen C."/>
            <person name="Wu H."/>
            <person name="Zhao Y."/>
            <person name="Zhang J."/>
            <person name="Li Y."/>
            <person name="Zhou W."/>
            <person name="Zhang B."/>
            <person name="Hu W."/>
            <person name="Eijk M."/>
            <person name="Tang J."/>
            <person name="Witsenboer H."/>
            <person name="Zhao S."/>
            <person name="Li Z."/>
            <person name="Zhang A."/>
            <person name="Wang D."/>
            <person name="Liang C."/>
        </authorList>
    </citation>
    <scope>NUCLEOTIDE SEQUENCE [LARGE SCALE GENOMIC DNA]</scope>
    <source>
        <strain evidence="2">cv. G1812</strain>
    </source>
</reference>
<accession>A0A8R7PAZ1</accession>
<feature type="chain" id="PRO_5035747057" description="Secreted protein" evidence="1">
    <location>
        <begin position="17"/>
        <end position="165"/>
    </location>
</feature>
<reference evidence="3" key="1">
    <citation type="journal article" date="2013" name="Nature">
        <title>Draft genome of the wheat A-genome progenitor Triticum urartu.</title>
        <authorList>
            <person name="Ling H.Q."/>
            <person name="Zhao S."/>
            <person name="Liu D."/>
            <person name="Wang J."/>
            <person name="Sun H."/>
            <person name="Zhang C."/>
            <person name="Fan H."/>
            <person name="Li D."/>
            <person name="Dong L."/>
            <person name="Tao Y."/>
            <person name="Gao C."/>
            <person name="Wu H."/>
            <person name="Li Y."/>
            <person name="Cui Y."/>
            <person name="Guo X."/>
            <person name="Zheng S."/>
            <person name="Wang B."/>
            <person name="Yu K."/>
            <person name="Liang Q."/>
            <person name="Yang W."/>
            <person name="Lou X."/>
            <person name="Chen J."/>
            <person name="Feng M."/>
            <person name="Jian J."/>
            <person name="Zhang X."/>
            <person name="Luo G."/>
            <person name="Jiang Y."/>
            <person name="Liu J."/>
            <person name="Wang Z."/>
            <person name="Sha Y."/>
            <person name="Zhang B."/>
            <person name="Wu H."/>
            <person name="Tang D."/>
            <person name="Shen Q."/>
            <person name="Xue P."/>
            <person name="Zou S."/>
            <person name="Wang X."/>
            <person name="Liu X."/>
            <person name="Wang F."/>
            <person name="Yang Y."/>
            <person name="An X."/>
            <person name="Dong Z."/>
            <person name="Zhang K."/>
            <person name="Zhang X."/>
            <person name="Luo M.C."/>
            <person name="Dvorak J."/>
            <person name="Tong Y."/>
            <person name="Wang J."/>
            <person name="Yang H."/>
            <person name="Li Z."/>
            <person name="Wang D."/>
            <person name="Zhang A."/>
            <person name="Wang J."/>
        </authorList>
    </citation>
    <scope>NUCLEOTIDE SEQUENCE</scope>
    <source>
        <strain evidence="3">cv. G1812</strain>
    </source>
</reference>
<evidence type="ECO:0000313" key="2">
    <source>
        <dbReference type="EnsemblPlants" id="TuG1812G0200001292.01.T01.cds250025"/>
    </source>
</evidence>
<proteinExistence type="predicted"/>
<dbReference type="Gramene" id="TuG1812G0200001292.01.T01">
    <property type="protein sequence ID" value="TuG1812G0200001292.01.T01.cds250025"/>
    <property type="gene ID" value="TuG1812G0200001292.01"/>
</dbReference>
<evidence type="ECO:0000313" key="3">
    <source>
        <dbReference type="Proteomes" id="UP000015106"/>
    </source>
</evidence>
<evidence type="ECO:0000256" key="1">
    <source>
        <dbReference type="SAM" id="SignalP"/>
    </source>
</evidence>
<feature type="signal peptide" evidence="1">
    <location>
        <begin position="1"/>
        <end position="16"/>
    </location>
</feature>
<reference evidence="2" key="3">
    <citation type="submission" date="2022-06" db="UniProtKB">
        <authorList>
            <consortium name="EnsemblPlants"/>
        </authorList>
    </citation>
    <scope>IDENTIFICATION</scope>
</reference>
<dbReference type="Proteomes" id="UP000015106">
    <property type="component" value="Chromosome 2"/>
</dbReference>
<keyword evidence="3" id="KW-1185">Reference proteome</keyword>
<keyword evidence="1" id="KW-0732">Signal</keyword>
<sequence>MAKPLIMAFQVHVFLALRPVNTSSASSTAPHLAYMSTSAVPRNSSHRSLFFSTNTWTHFPVSNAPALAQADSALTTVPRLGANPSSIIRPKRQRASTGCLFPMCPEIMAFHETRSLSGIFWKTRLADPTSPARQSPATIDVHVTGVGAGTCSKSRHADATSPDTA</sequence>
<dbReference type="AlphaFoldDB" id="A0A8R7PAZ1"/>
<protein>
    <recommendedName>
        <fullName evidence="4">Secreted protein</fullName>
    </recommendedName>
</protein>
<name>A0A8R7PAZ1_TRIUA</name>
<dbReference type="EnsemblPlants" id="TuG1812G0200001292.01.T01">
    <property type="protein sequence ID" value="TuG1812G0200001292.01.T01.cds250025"/>
    <property type="gene ID" value="TuG1812G0200001292.01"/>
</dbReference>